<reference evidence="2" key="1">
    <citation type="submission" date="2024-03" db="EMBL/GenBank/DDBJ databases">
        <title>WGS assembly of Saponaria officinalis var. Norfolk2.</title>
        <authorList>
            <person name="Jenkins J."/>
            <person name="Shu S."/>
            <person name="Grimwood J."/>
            <person name="Barry K."/>
            <person name="Goodstein D."/>
            <person name="Schmutz J."/>
            <person name="Leebens-Mack J."/>
            <person name="Osbourn A."/>
        </authorList>
    </citation>
    <scope>NUCLEOTIDE SEQUENCE [LARGE SCALE GENOMIC DNA]</scope>
    <source>
        <strain evidence="2">JIC</strain>
    </source>
</reference>
<sequence>MAYSMNSTNYMTNSENEDSNNEQSSWDLYANDFNYGMQSSSSMVSTSHKCKPTKFVIDHDLEDTATSPAHSPKINDFSGLYDMMSQKLDAVEFSQEKGQAFQKNEEIIMELLETELRRKGLCLVPISMVVNCLGSN</sequence>
<dbReference type="AlphaFoldDB" id="A0AAW1L2W7"/>
<evidence type="ECO:0000313" key="3">
    <source>
        <dbReference type="Proteomes" id="UP001443914"/>
    </source>
</evidence>
<dbReference type="Proteomes" id="UP001443914">
    <property type="component" value="Unassembled WGS sequence"/>
</dbReference>
<evidence type="ECO:0000256" key="1">
    <source>
        <dbReference type="SAM" id="MobiDB-lite"/>
    </source>
</evidence>
<proteinExistence type="predicted"/>
<dbReference type="GO" id="GO:0010089">
    <property type="term" value="P:xylem development"/>
    <property type="evidence" value="ECO:0007669"/>
    <property type="project" value="InterPro"/>
</dbReference>
<protein>
    <submittedName>
        <fullName evidence="2">Uncharacterized protein</fullName>
    </submittedName>
</protein>
<dbReference type="PANTHER" id="PTHR33974">
    <property type="entry name" value="VASCULAR-RELATED UNKNOWN PROTEIN 1-RELATED"/>
    <property type="match status" value="1"/>
</dbReference>
<dbReference type="InterPro" id="IPR039280">
    <property type="entry name" value="VUP"/>
</dbReference>
<dbReference type="PANTHER" id="PTHR33974:SF25">
    <property type="entry name" value="SMALL PHOSPHATASE-LIKE PROTEIN 2, PUTATIVE-RELATED"/>
    <property type="match status" value="1"/>
</dbReference>
<gene>
    <name evidence="2" type="ORF">RND81_05G214000</name>
</gene>
<feature type="region of interest" description="Disordered" evidence="1">
    <location>
        <begin position="1"/>
        <end position="23"/>
    </location>
</feature>
<organism evidence="2 3">
    <name type="scientific">Saponaria officinalis</name>
    <name type="common">Common soapwort</name>
    <name type="synonym">Lychnis saponaria</name>
    <dbReference type="NCBI Taxonomy" id="3572"/>
    <lineage>
        <taxon>Eukaryota</taxon>
        <taxon>Viridiplantae</taxon>
        <taxon>Streptophyta</taxon>
        <taxon>Embryophyta</taxon>
        <taxon>Tracheophyta</taxon>
        <taxon>Spermatophyta</taxon>
        <taxon>Magnoliopsida</taxon>
        <taxon>eudicotyledons</taxon>
        <taxon>Gunneridae</taxon>
        <taxon>Pentapetalae</taxon>
        <taxon>Caryophyllales</taxon>
        <taxon>Caryophyllaceae</taxon>
        <taxon>Caryophylleae</taxon>
        <taxon>Saponaria</taxon>
    </lineage>
</organism>
<name>A0AAW1L2W7_SAPOF</name>
<accession>A0AAW1L2W7</accession>
<evidence type="ECO:0000313" key="2">
    <source>
        <dbReference type="EMBL" id="KAK9726424.1"/>
    </source>
</evidence>
<dbReference type="EMBL" id="JBDFQZ010000005">
    <property type="protein sequence ID" value="KAK9726424.1"/>
    <property type="molecule type" value="Genomic_DNA"/>
</dbReference>
<comment type="caution">
    <text evidence="2">The sequence shown here is derived from an EMBL/GenBank/DDBJ whole genome shotgun (WGS) entry which is preliminary data.</text>
</comment>
<keyword evidence="3" id="KW-1185">Reference proteome</keyword>
<feature type="compositionally biased region" description="Polar residues" evidence="1">
    <location>
        <begin position="1"/>
        <end position="12"/>
    </location>
</feature>